<reference evidence="2" key="1">
    <citation type="journal article" date="2021" name="Nat. Commun.">
        <title>Genetic determinants of endophytism in the Arabidopsis root mycobiome.</title>
        <authorList>
            <person name="Mesny F."/>
            <person name="Miyauchi S."/>
            <person name="Thiergart T."/>
            <person name="Pickel B."/>
            <person name="Atanasova L."/>
            <person name="Karlsson M."/>
            <person name="Huettel B."/>
            <person name="Barry K.W."/>
            <person name="Haridas S."/>
            <person name="Chen C."/>
            <person name="Bauer D."/>
            <person name="Andreopoulos W."/>
            <person name="Pangilinan J."/>
            <person name="LaButti K."/>
            <person name="Riley R."/>
            <person name="Lipzen A."/>
            <person name="Clum A."/>
            <person name="Drula E."/>
            <person name="Henrissat B."/>
            <person name="Kohler A."/>
            <person name="Grigoriev I.V."/>
            <person name="Martin F.M."/>
            <person name="Hacquard S."/>
        </authorList>
    </citation>
    <scope>NUCLEOTIDE SEQUENCE</scope>
    <source>
        <strain evidence="2">MPI-CAGE-AT-0147</strain>
    </source>
</reference>
<evidence type="ECO:0000313" key="3">
    <source>
        <dbReference type="Proteomes" id="UP000738349"/>
    </source>
</evidence>
<proteinExistence type="predicted"/>
<gene>
    <name evidence="2" type="ORF">EDB81DRAFT_884980</name>
</gene>
<organism evidence="2 3">
    <name type="scientific">Dactylonectria macrodidyma</name>
    <dbReference type="NCBI Taxonomy" id="307937"/>
    <lineage>
        <taxon>Eukaryota</taxon>
        <taxon>Fungi</taxon>
        <taxon>Dikarya</taxon>
        <taxon>Ascomycota</taxon>
        <taxon>Pezizomycotina</taxon>
        <taxon>Sordariomycetes</taxon>
        <taxon>Hypocreomycetidae</taxon>
        <taxon>Hypocreales</taxon>
        <taxon>Nectriaceae</taxon>
        <taxon>Dactylonectria</taxon>
    </lineage>
</organism>
<dbReference type="EMBL" id="JAGMUV010000010">
    <property type="protein sequence ID" value="KAH7141924.1"/>
    <property type="molecule type" value="Genomic_DNA"/>
</dbReference>
<evidence type="ECO:0000256" key="1">
    <source>
        <dbReference type="SAM" id="MobiDB-lite"/>
    </source>
</evidence>
<name>A0A9P9IZR4_9HYPO</name>
<protein>
    <submittedName>
        <fullName evidence="2">Uncharacterized protein</fullName>
    </submittedName>
</protein>
<dbReference type="Proteomes" id="UP000738349">
    <property type="component" value="Unassembled WGS sequence"/>
</dbReference>
<sequence length="282" mass="30826">MCLSDHSNNPFISPSTHRRIPNLFEGSSHRGGATVASAFGILSVQETTHPLAEDPSISPLPPAPTPSILNGQTPTTPPTSSVSRGGHSLHLASLPWPTLSLHHAQCSGLPSAAVFLQWQIIWEDCKSVIHPNHRAKLTFDWFKERLYERASPAGNDKPNLDINIDLDLDIGVICNCPVEVKDYHSECVASASDEVQNSGLIIVSKTVSGMACSTLKGEMVTQLEECVTIYNIEKAIWLGSLVYRDSQDSQSRNSARVFACPSNYHNEFISCTAVRALMFLLF</sequence>
<evidence type="ECO:0000313" key="2">
    <source>
        <dbReference type="EMBL" id="KAH7141924.1"/>
    </source>
</evidence>
<keyword evidence="3" id="KW-1185">Reference proteome</keyword>
<accession>A0A9P9IZR4</accession>
<feature type="region of interest" description="Disordered" evidence="1">
    <location>
        <begin position="50"/>
        <end position="86"/>
    </location>
</feature>
<comment type="caution">
    <text evidence="2">The sequence shown here is derived from an EMBL/GenBank/DDBJ whole genome shotgun (WGS) entry which is preliminary data.</text>
</comment>
<dbReference type="AlphaFoldDB" id="A0A9P9IZR4"/>